<comment type="subcellular location">
    <subcellularLocation>
        <location evidence="1">Membrane</location>
    </subcellularLocation>
</comment>
<gene>
    <name evidence="6" type="ORF">OCTVUL_1B010397</name>
</gene>
<dbReference type="SUPFAM" id="SSF53822">
    <property type="entry name" value="Periplasmic binding protein-like I"/>
    <property type="match status" value="1"/>
</dbReference>
<dbReference type="InterPro" id="IPR028082">
    <property type="entry name" value="Peripla_BP_I"/>
</dbReference>
<dbReference type="InterPro" id="IPR001828">
    <property type="entry name" value="ANF_lig-bd_rcpt"/>
</dbReference>
<dbReference type="EMBL" id="OX597821">
    <property type="protein sequence ID" value="CAI9726829.1"/>
    <property type="molecule type" value="Genomic_DNA"/>
</dbReference>
<evidence type="ECO:0000256" key="2">
    <source>
        <dbReference type="ARBA" id="ARBA00022692"/>
    </source>
</evidence>
<dbReference type="Proteomes" id="UP001162480">
    <property type="component" value="Chromosome 8"/>
</dbReference>
<feature type="domain" description="Receptor ligand binding region" evidence="5">
    <location>
        <begin position="7"/>
        <end position="125"/>
    </location>
</feature>
<keyword evidence="2" id="KW-0812">Transmembrane</keyword>
<evidence type="ECO:0000256" key="4">
    <source>
        <dbReference type="ARBA" id="ARBA00023136"/>
    </source>
</evidence>
<dbReference type="GO" id="GO:0017046">
    <property type="term" value="F:peptide hormone binding"/>
    <property type="evidence" value="ECO:0007669"/>
    <property type="project" value="TreeGrafter"/>
</dbReference>
<evidence type="ECO:0000256" key="3">
    <source>
        <dbReference type="ARBA" id="ARBA00022989"/>
    </source>
</evidence>
<dbReference type="GO" id="GO:0007165">
    <property type="term" value="P:signal transduction"/>
    <property type="evidence" value="ECO:0007669"/>
    <property type="project" value="TreeGrafter"/>
</dbReference>
<evidence type="ECO:0000259" key="5">
    <source>
        <dbReference type="Pfam" id="PF01094"/>
    </source>
</evidence>
<keyword evidence="4" id="KW-0472">Membrane</keyword>
<dbReference type="GO" id="GO:0016020">
    <property type="term" value="C:membrane"/>
    <property type="evidence" value="ECO:0007669"/>
    <property type="project" value="UniProtKB-SubCell"/>
</dbReference>
<dbReference type="Pfam" id="PF01094">
    <property type="entry name" value="ANF_receptor"/>
    <property type="match status" value="1"/>
</dbReference>
<dbReference type="InterPro" id="IPR052612">
    <property type="entry name" value="ANP_Clearance_Receptor"/>
</dbReference>
<dbReference type="PANTHER" id="PTHR44755:SF11">
    <property type="entry name" value="ATRIAL NATRIURETIC PEPTIDE RECEPTOR 3 ISOFORM X1"/>
    <property type="match status" value="1"/>
</dbReference>
<keyword evidence="3" id="KW-1133">Transmembrane helix</keyword>
<organism evidence="6 7">
    <name type="scientific">Octopus vulgaris</name>
    <name type="common">Common octopus</name>
    <dbReference type="NCBI Taxonomy" id="6645"/>
    <lineage>
        <taxon>Eukaryota</taxon>
        <taxon>Metazoa</taxon>
        <taxon>Spiralia</taxon>
        <taxon>Lophotrochozoa</taxon>
        <taxon>Mollusca</taxon>
        <taxon>Cephalopoda</taxon>
        <taxon>Coleoidea</taxon>
        <taxon>Octopodiformes</taxon>
        <taxon>Octopoda</taxon>
        <taxon>Incirrata</taxon>
        <taxon>Octopodidae</taxon>
        <taxon>Octopus</taxon>
    </lineage>
</organism>
<reference evidence="6" key="1">
    <citation type="submission" date="2023-08" db="EMBL/GenBank/DDBJ databases">
        <authorList>
            <person name="Alioto T."/>
            <person name="Alioto T."/>
            <person name="Gomez Garrido J."/>
        </authorList>
    </citation>
    <scope>NUCLEOTIDE SEQUENCE</scope>
</reference>
<protein>
    <recommendedName>
        <fullName evidence="5">Receptor ligand binding region domain-containing protein</fullName>
    </recommendedName>
</protein>
<evidence type="ECO:0000313" key="6">
    <source>
        <dbReference type="EMBL" id="CAI9726829.1"/>
    </source>
</evidence>
<dbReference type="Gene3D" id="3.40.50.2300">
    <property type="match status" value="1"/>
</dbReference>
<evidence type="ECO:0000313" key="7">
    <source>
        <dbReference type="Proteomes" id="UP001162480"/>
    </source>
</evidence>
<sequence length="172" mass="19892">MDNLPKISNLTFSVKSGDSKCSIAHGIKASIDLYMQTQIDVFFGPVCDYAAGPLVRQAKFWNIPVITAGSMAMDFSSYRFETYPTLTRVGPVNFSSLFTFFLRLFKSYEWTRFVILYSKSAYSNIVTNMCHLTIEALHYNFMEKRSIYQQRLFKYDPGVDINRMLQEEVTDM</sequence>
<dbReference type="GO" id="GO:0038023">
    <property type="term" value="F:signaling receptor activity"/>
    <property type="evidence" value="ECO:0007669"/>
    <property type="project" value="TreeGrafter"/>
</dbReference>
<evidence type="ECO:0000256" key="1">
    <source>
        <dbReference type="ARBA" id="ARBA00004370"/>
    </source>
</evidence>
<dbReference type="AlphaFoldDB" id="A0AA36F756"/>
<proteinExistence type="predicted"/>
<keyword evidence="7" id="KW-1185">Reference proteome</keyword>
<accession>A0AA36F756</accession>
<dbReference type="PANTHER" id="PTHR44755">
    <property type="entry name" value="NATRIURETIC PEPTIDE RECEPTOR 3-RELATED"/>
    <property type="match status" value="1"/>
</dbReference>
<name>A0AA36F756_OCTVU</name>